<keyword evidence="2" id="KW-0472">Membrane</keyword>
<evidence type="ECO:0000256" key="2">
    <source>
        <dbReference type="SAM" id="Phobius"/>
    </source>
</evidence>
<feature type="compositionally biased region" description="Basic and acidic residues" evidence="1">
    <location>
        <begin position="14"/>
        <end position="45"/>
    </location>
</feature>
<organism evidence="3 4">
    <name type="scientific">Mytilus edulis</name>
    <name type="common">Blue mussel</name>
    <dbReference type="NCBI Taxonomy" id="6550"/>
    <lineage>
        <taxon>Eukaryota</taxon>
        <taxon>Metazoa</taxon>
        <taxon>Spiralia</taxon>
        <taxon>Lophotrochozoa</taxon>
        <taxon>Mollusca</taxon>
        <taxon>Bivalvia</taxon>
        <taxon>Autobranchia</taxon>
        <taxon>Pteriomorphia</taxon>
        <taxon>Mytilida</taxon>
        <taxon>Mytiloidea</taxon>
        <taxon>Mytilidae</taxon>
        <taxon>Mytilinae</taxon>
        <taxon>Mytilus</taxon>
    </lineage>
</organism>
<sequence length="216" mass="23174">MAAPHSDTLGRSVCHPDRRYTQNNSSDRDSLERSLHVSTLMDERRRGRNARSADVPTINEHEEDSINYSDNQDVTPTQHIEPGESSSENGSDFLQITTRSNLQTTATIIVPSASSGVNLPTASSDIHPPPVSPIVNPPPVSPVVNPPPVSPVENPPPVSPVENPPPVSPVVNPPPVSPVVNPPIASDADSRRNKINSTAIIVVIATCLIGIYKYTR</sequence>
<evidence type="ECO:0000313" key="3">
    <source>
        <dbReference type="EMBL" id="CAG2228953.1"/>
    </source>
</evidence>
<feature type="compositionally biased region" description="Pro residues" evidence="1">
    <location>
        <begin position="145"/>
        <end position="181"/>
    </location>
</feature>
<gene>
    <name evidence="3" type="ORF">MEDL_41867</name>
</gene>
<feature type="transmembrane region" description="Helical" evidence="2">
    <location>
        <begin position="195"/>
        <end position="214"/>
    </location>
</feature>
<feature type="compositionally biased region" description="Polar residues" evidence="1">
    <location>
        <begin position="66"/>
        <end position="91"/>
    </location>
</feature>
<keyword evidence="2" id="KW-1133">Transmembrane helix</keyword>
<reference evidence="3" key="1">
    <citation type="submission" date="2021-03" db="EMBL/GenBank/DDBJ databases">
        <authorList>
            <person name="Bekaert M."/>
        </authorList>
    </citation>
    <scope>NUCLEOTIDE SEQUENCE</scope>
</reference>
<dbReference type="EMBL" id="CAJPWZ010002011">
    <property type="protein sequence ID" value="CAG2228953.1"/>
    <property type="molecule type" value="Genomic_DNA"/>
</dbReference>
<feature type="region of interest" description="Disordered" evidence="1">
    <location>
        <begin position="145"/>
        <end position="190"/>
    </location>
</feature>
<dbReference type="AlphaFoldDB" id="A0A8S3TIZ0"/>
<proteinExistence type="predicted"/>
<evidence type="ECO:0000313" key="4">
    <source>
        <dbReference type="Proteomes" id="UP000683360"/>
    </source>
</evidence>
<dbReference type="Proteomes" id="UP000683360">
    <property type="component" value="Unassembled WGS sequence"/>
</dbReference>
<comment type="caution">
    <text evidence="3">The sequence shown here is derived from an EMBL/GenBank/DDBJ whole genome shotgun (WGS) entry which is preliminary data.</text>
</comment>
<name>A0A8S3TIZ0_MYTED</name>
<evidence type="ECO:0000256" key="1">
    <source>
        <dbReference type="SAM" id="MobiDB-lite"/>
    </source>
</evidence>
<feature type="region of interest" description="Disordered" evidence="1">
    <location>
        <begin position="1"/>
        <end position="91"/>
    </location>
</feature>
<keyword evidence="2" id="KW-0812">Transmembrane</keyword>
<accession>A0A8S3TIZ0</accession>
<protein>
    <submittedName>
        <fullName evidence="3">Uncharacterized protein</fullName>
    </submittedName>
</protein>
<keyword evidence="4" id="KW-1185">Reference proteome</keyword>